<proteinExistence type="predicted"/>
<dbReference type="Proteomes" id="UP001220256">
    <property type="component" value="Unassembled WGS sequence"/>
</dbReference>
<dbReference type="EMBL" id="JAPVEB010000001">
    <property type="protein sequence ID" value="KAJ5282656.1"/>
    <property type="molecule type" value="Genomic_DNA"/>
</dbReference>
<comment type="caution">
    <text evidence="1">The sequence shown here is derived from an EMBL/GenBank/DDBJ whole genome shotgun (WGS) entry which is preliminary data.</text>
</comment>
<keyword evidence="2" id="KW-1185">Reference proteome</keyword>
<evidence type="ECO:0000313" key="2">
    <source>
        <dbReference type="Proteomes" id="UP001220256"/>
    </source>
</evidence>
<protein>
    <submittedName>
        <fullName evidence="1">Uncharacterized protein</fullName>
    </submittedName>
</protein>
<evidence type="ECO:0000313" key="1">
    <source>
        <dbReference type="EMBL" id="KAJ5282656.1"/>
    </source>
</evidence>
<sequence>MPKAGHGDRSCSLAIHIRFRSMNGPGGQATYPGKLVAAQEHFYQIADTARASQSVVCLACEVFTWLPQEAGWKSTRAWWDLVTVYRAIVTAALPSSQPARHSIIISSGKLRKRGNAYDMGGSAFVVDENAEGYSSDDCALYGVKPTAFF</sequence>
<reference evidence="1 2" key="1">
    <citation type="journal article" date="2023" name="IMA Fungus">
        <title>Comparative genomic study of the Penicillium genus elucidates a diverse pangenome and 15 lateral gene transfer events.</title>
        <authorList>
            <person name="Petersen C."/>
            <person name="Sorensen T."/>
            <person name="Nielsen M.R."/>
            <person name="Sondergaard T.E."/>
            <person name="Sorensen J.L."/>
            <person name="Fitzpatrick D.A."/>
            <person name="Frisvad J.C."/>
            <person name="Nielsen K.L."/>
        </authorList>
    </citation>
    <scope>NUCLEOTIDE SEQUENCE [LARGE SCALE GENOMIC DNA]</scope>
    <source>
        <strain evidence="1 2">IBT 3361</strain>
    </source>
</reference>
<organism evidence="1 2">
    <name type="scientific">Penicillium chrysogenum</name>
    <name type="common">Penicillium notatum</name>
    <dbReference type="NCBI Taxonomy" id="5076"/>
    <lineage>
        <taxon>Eukaryota</taxon>
        <taxon>Fungi</taxon>
        <taxon>Dikarya</taxon>
        <taxon>Ascomycota</taxon>
        <taxon>Pezizomycotina</taxon>
        <taxon>Eurotiomycetes</taxon>
        <taxon>Eurotiomycetidae</taxon>
        <taxon>Eurotiales</taxon>
        <taxon>Aspergillaceae</taxon>
        <taxon>Penicillium</taxon>
        <taxon>Penicillium chrysogenum species complex</taxon>
    </lineage>
</organism>
<name>A0ABQ8WUQ6_PENCH</name>
<accession>A0ABQ8WUQ6</accession>
<gene>
    <name evidence="1" type="ORF">N7505_000636</name>
</gene>